<keyword evidence="4" id="KW-0597">Phosphoprotein</keyword>
<dbReference type="RefSeq" id="WP_271186032.1">
    <property type="nucleotide sequence ID" value="NZ_BSFE01000002.1"/>
</dbReference>
<evidence type="ECO:0000259" key="5">
    <source>
        <dbReference type="PROSITE" id="PS50043"/>
    </source>
</evidence>
<name>A0A9W6ILW1_9PROT</name>
<dbReference type="Pfam" id="PF00196">
    <property type="entry name" value="GerE"/>
    <property type="match status" value="1"/>
</dbReference>
<dbReference type="Gene3D" id="3.40.50.2300">
    <property type="match status" value="1"/>
</dbReference>
<dbReference type="PRINTS" id="PR00038">
    <property type="entry name" value="HTHLUXR"/>
</dbReference>
<dbReference type="PROSITE" id="PS00622">
    <property type="entry name" value="HTH_LUXR_1"/>
    <property type="match status" value="1"/>
</dbReference>
<dbReference type="InterPro" id="IPR016032">
    <property type="entry name" value="Sig_transdc_resp-reg_C-effctor"/>
</dbReference>
<evidence type="ECO:0000313" key="8">
    <source>
        <dbReference type="Proteomes" id="UP001143486"/>
    </source>
</evidence>
<evidence type="ECO:0000256" key="3">
    <source>
        <dbReference type="ARBA" id="ARBA00023163"/>
    </source>
</evidence>
<dbReference type="SMART" id="SM00421">
    <property type="entry name" value="HTH_LUXR"/>
    <property type="match status" value="1"/>
</dbReference>
<dbReference type="Pfam" id="PF00072">
    <property type="entry name" value="Response_reg"/>
    <property type="match status" value="1"/>
</dbReference>
<dbReference type="SUPFAM" id="SSF46894">
    <property type="entry name" value="C-terminal effector domain of the bipartite response regulators"/>
    <property type="match status" value="1"/>
</dbReference>
<dbReference type="InterPro" id="IPR011006">
    <property type="entry name" value="CheY-like_superfamily"/>
</dbReference>
<dbReference type="PROSITE" id="PS50043">
    <property type="entry name" value="HTH_LUXR_2"/>
    <property type="match status" value="1"/>
</dbReference>
<feature type="domain" description="HTH luxR-type" evidence="5">
    <location>
        <begin position="144"/>
        <end position="209"/>
    </location>
</feature>
<evidence type="ECO:0000256" key="2">
    <source>
        <dbReference type="ARBA" id="ARBA00023125"/>
    </source>
</evidence>
<dbReference type="GO" id="GO:0000160">
    <property type="term" value="P:phosphorelay signal transduction system"/>
    <property type="evidence" value="ECO:0007669"/>
    <property type="project" value="InterPro"/>
</dbReference>
<dbReference type="SMART" id="SM00448">
    <property type="entry name" value="REC"/>
    <property type="match status" value="1"/>
</dbReference>
<dbReference type="EMBL" id="BSFE01000002">
    <property type="protein sequence ID" value="GLK51654.1"/>
    <property type="molecule type" value="Genomic_DNA"/>
</dbReference>
<proteinExistence type="predicted"/>
<dbReference type="Proteomes" id="UP001143486">
    <property type="component" value="Unassembled WGS sequence"/>
</dbReference>
<dbReference type="PANTHER" id="PTHR44688:SF16">
    <property type="entry name" value="DNA-BINDING TRANSCRIPTIONAL ACTIVATOR DEVR_DOSR"/>
    <property type="match status" value="1"/>
</dbReference>
<keyword evidence="3" id="KW-0804">Transcription</keyword>
<keyword evidence="8" id="KW-1185">Reference proteome</keyword>
<evidence type="ECO:0000256" key="1">
    <source>
        <dbReference type="ARBA" id="ARBA00023015"/>
    </source>
</evidence>
<reference evidence="7" key="2">
    <citation type="submission" date="2023-01" db="EMBL/GenBank/DDBJ databases">
        <authorList>
            <person name="Sun Q."/>
            <person name="Evtushenko L."/>
        </authorList>
    </citation>
    <scope>NUCLEOTIDE SEQUENCE</scope>
    <source>
        <strain evidence="7">VKM B-1513</strain>
    </source>
</reference>
<evidence type="ECO:0000313" key="7">
    <source>
        <dbReference type="EMBL" id="GLK51654.1"/>
    </source>
</evidence>
<dbReference type="GO" id="GO:0003677">
    <property type="term" value="F:DNA binding"/>
    <property type="evidence" value="ECO:0007669"/>
    <property type="project" value="UniProtKB-KW"/>
</dbReference>
<gene>
    <name evidence="7" type="ORF">GCM10017621_11620</name>
</gene>
<dbReference type="InterPro" id="IPR000792">
    <property type="entry name" value="Tscrpt_reg_LuxR_C"/>
</dbReference>
<reference evidence="7" key="1">
    <citation type="journal article" date="2014" name="Int. J. Syst. Evol. Microbiol.">
        <title>Complete genome sequence of Corynebacterium casei LMG S-19264T (=DSM 44701T), isolated from a smear-ripened cheese.</title>
        <authorList>
            <consortium name="US DOE Joint Genome Institute (JGI-PGF)"/>
            <person name="Walter F."/>
            <person name="Albersmeier A."/>
            <person name="Kalinowski J."/>
            <person name="Ruckert C."/>
        </authorList>
    </citation>
    <scope>NUCLEOTIDE SEQUENCE</scope>
    <source>
        <strain evidence="7">VKM B-1513</strain>
    </source>
</reference>
<dbReference type="InterPro" id="IPR001789">
    <property type="entry name" value="Sig_transdc_resp-reg_receiver"/>
</dbReference>
<dbReference type="CDD" id="cd06170">
    <property type="entry name" value="LuxR_C_like"/>
    <property type="match status" value="1"/>
</dbReference>
<keyword evidence="1" id="KW-0805">Transcription regulation</keyword>
<protein>
    <submittedName>
        <fullName evidence="7">DNA-binding response regulator</fullName>
    </submittedName>
</protein>
<feature type="domain" description="Response regulatory" evidence="6">
    <location>
        <begin position="3"/>
        <end position="120"/>
    </location>
</feature>
<evidence type="ECO:0000256" key="4">
    <source>
        <dbReference type="PROSITE-ProRule" id="PRU00169"/>
    </source>
</evidence>
<dbReference type="GO" id="GO:0006355">
    <property type="term" value="P:regulation of DNA-templated transcription"/>
    <property type="evidence" value="ECO:0007669"/>
    <property type="project" value="InterPro"/>
</dbReference>
<organism evidence="7 8">
    <name type="scientific">Maricaulis virginensis</name>
    <dbReference type="NCBI Taxonomy" id="144022"/>
    <lineage>
        <taxon>Bacteria</taxon>
        <taxon>Pseudomonadati</taxon>
        <taxon>Pseudomonadota</taxon>
        <taxon>Alphaproteobacteria</taxon>
        <taxon>Maricaulales</taxon>
        <taxon>Maricaulaceae</taxon>
        <taxon>Maricaulis</taxon>
    </lineage>
</organism>
<dbReference type="PANTHER" id="PTHR44688">
    <property type="entry name" value="DNA-BINDING TRANSCRIPTIONAL ACTIVATOR DEVR_DOSR"/>
    <property type="match status" value="1"/>
</dbReference>
<dbReference type="SUPFAM" id="SSF52172">
    <property type="entry name" value="CheY-like"/>
    <property type="match status" value="1"/>
</dbReference>
<sequence length="221" mass="23476">MKRILIVEDVAQTRRWLCEIAENAFPGCSIEEAASMRGGLAAAAASADFDLALIDLGLPDGSGLEVLRSLKLVCPDAVPIVTTVMGDDAHIVAALSAGAEGYLLKENPADLLTAQLKRLADGTPALSPSIARRIMEHFRYTGPAADPEEELTAREKEVLGLIGRGHRNVDVAASLDLAESTVASHIKSIYRKLGISSRAEASWHATRMGLTLNKPGEPTGR</sequence>
<evidence type="ECO:0000259" key="6">
    <source>
        <dbReference type="PROSITE" id="PS50110"/>
    </source>
</evidence>
<accession>A0A9W6ILW1</accession>
<keyword evidence="2 7" id="KW-0238">DNA-binding</keyword>
<comment type="caution">
    <text evidence="7">The sequence shown here is derived from an EMBL/GenBank/DDBJ whole genome shotgun (WGS) entry which is preliminary data.</text>
</comment>
<dbReference type="PROSITE" id="PS50110">
    <property type="entry name" value="RESPONSE_REGULATORY"/>
    <property type="match status" value="1"/>
</dbReference>
<dbReference type="AlphaFoldDB" id="A0A9W6ILW1"/>
<feature type="modified residue" description="4-aspartylphosphate" evidence="4">
    <location>
        <position position="55"/>
    </location>
</feature>